<feature type="domain" description="N-acetyltransferase" evidence="3">
    <location>
        <begin position="18"/>
        <end position="164"/>
    </location>
</feature>
<dbReference type="Gene3D" id="3.40.630.30">
    <property type="match status" value="1"/>
</dbReference>
<name>A0ABV7ZWR9_9GAMM</name>
<keyword evidence="2" id="KW-0012">Acyltransferase</keyword>
<dbReference type="InterPro" id="IPR050832">
    <property type="entry name" value="Bact_Acetyltransf"/>
</dbReference>
<keyword evidence="1" id="KW-0808">Transferase</keyword>
<protein>
    <submittedName>
        <fullName evidence="4">Peptidase C39 family protein</fullName>
    </submittedName>
</protein>
<dbReference type="PANTHER" id="PTHR43877:SF2">
    <property type="entry name" value="AMINOALKYLPHOSPHONATE N-ACETYLTRANSFERASE-RELATED"/>
    <property type="match status" value="1"/>
</dbReference>
<evidence type="ECO:0000313" key="4">
    <source>
        <dbReference type="EMBL" id="MFC3851617.1"/>
    </source>
</evidence>
<evidence type="ECO:0000256" key="2">
    <source>
        <dbReference type="ARBA" id="ARBA00023315"/>
    </source>
</evidence>
<dbReference type="InterPro" id="IPR021770">
    <property type="entry name" value="DUF3335"/>
</dbReference>
<dbReference type="Pfam" id="PF11814">
    <property type="entry name" value="DUF3335"/>
    <property type="match status" value="1"/>
</dbReference>
<dbReference type="Gene3D" id="3.90.70.10">
    <property type="entry name" value="Cysteine proteinases"/>
    <property type="match status" value="1"/>
</dbReference>
<dbReference type="RefSeq" id="WP_380692828.1">
    <property type="nucleotide sequence ID" value="NZ_JBHRYR010000002.1"/>
</dbReference>
<dbReference type="Proteomes" id="UP001595617">
    <property type="component" value="Unassembled WGS sequence"/>
</dbReference>
<dbReference type="SUPFAM" id="SSF55729">
    <property type="entry name" value="Acyl-CoA N-acyltransferases (Nat)"/>
    <property type="match status" value="1"/>
</dbReference>
<dbReference type="Pfam" id="PF00583">
    <property type="entry name" value="Acetyltransf_1"/>
    <property type="match status" value="1"/>
</dbReference>
<keyword evidence="5" id="KW-1185">Reference proteome</keyword>
<accession>A0ABV7ZWR9</accession>
<sequence length="392" mass="43625">MTQRHTVSPTPTVAVAHPTLRQATSADIGALATLEQQCFQTDRLSKRSFRRLIQRDTADCWLAERDGELLGYVLVLYRRGTALARVYSLAVSPAAQGLGLGRVLMQHAEQAADEHGCIHMRLEVRQDNASALRLYKAMNYRQFGAVDDYYEDHSPALRFEKRIHRFQGRAVTPITFYAQTTEFTCGPASLMMAMRALTPELAFDRAFELQLWREATTIFMTSGHGGCSPHGLALAAGRRGYTVDLFVNNSGPLFTEGVRNPDKKAVLEVVHDSFVAELAAQHIPIHTQVPDAATLAQWVMQGAIPLVLISSYRFTREKAPHWVVVSAADERYLYLHDPEIEDDDEASATDNVYVPVPYADFDRMARFGQNALRTTVVLSQSGVLAVPSSTEQ</sequence>
<comment type="caution">
    <text evidence="4">The sequence shown here is derived from an EMBL/GenBank/DDBJ whole genome shotgun (WGS) entry which is preliminary data.</text>
</comment>
<reference evidence="5" key="1">
    <citation type="journal article" date="2019" name="Int. J. Syst. Evol. Microbiol.">
        <title>The Global Catalogue of Microorganisms (GCM) 10K type strain sequencing project: providing services to taxonomists for standard genome sequencing and annotation.</title>
        <authorList>
            <consortium name="The Broad Institute Genomics Platform"/>
            <consortium name="The Broad Institute Genome Sequencing Center for Infectious Disease"/>
            <person name="Wu L."/>
            <person name="Ma J."/>
        </authorList>
    </citation>
    <scope>NUCLEOTIDE SEQUENCE [LARGE SCALE GENOMIC DNA]</scope>
    <source>
        <strain evidence="5">IBRC 10765</strain>
    </source>
</reference>
<dbReference type="InterPro" id="IPR000182">
    <property type="entry name" value="GNAT_dom"/>
</dbReference>
<dbReference type="EMBL" id="JBHRYR010000002">
    <property type="protein sequence ID" value="MFC3851617.1"/>
    <property type="molecule type" value="Genomic_DNA"/>
</dbReference>
<dbReference type="CDD" id="cd04301">
    <property type="entry name" value="NAT_SF"/>
    <property type="match status" value="1"/>
</dbReference>
<evidence type="ECO:0000256" key="1">
    <source>
        <dbReference type="ARBA" id="ARBA00022679"/>
    </source>
</evidence>
<dbReference type="InterPro" id="IPR016181">
    <property type="entry name" value="Acyl_CoA_acyltransferase"/>
</dbReference>
<evidence type="ECO:0000259" key="3">
    <source>
        <dbReference type="PROSITE" id="PS51186"/>
    </source>
</evidence>
<gene>
    <name evidence="4" type="ORF">ACFOOG_02125</name>
</gene>
<organism evidence="4 5">
    <name type="scientific">Saccharospirillum mangrovi</name>
    <dbReference type="NCBI Taxonomy" id="2161747"/>
    <lineage>
        <taxon>Bacteria</taxon>
        <taxon>Pseudomonadati</taxon>
        <taxon>Pseudomonadota</taxon>
        <taxon>Gammaproteobacteria</taxon>
        <taxon>Oceanospirillales</taxon>
        <taxon>Saccharospirillaceae</taxon>
        <taxon>Saccharospirillum</taxon>
    </lineage>
</organism>
<dbReference type="PANTHER" id="PTHR43877">
    <property type="entry name" value="AMINOALKYLPHOSPHONATE N-ACETYLTRANSFERASE-RELATED-RELATED"/>
    <property type="match status" value="1"/>
</dbReference>
<proteinExistence type="predicted"/>
<evidence type="ECO:0000313" key="5">
    <source>
        <dbReference type="Proteomes" id="UP001595617"/>
    </source>
</evidence>
<dbReference type="PROSITE" id="PS51186">
    <property type="entry name" value="GNAT"/>
    <property type="match status" value="1"/>
</dbReference>